<feature type="compositionally biased region" description="Basic and acidic residues" evidence="1">
    <location>
        <begin position="55"/>
        <end position="93"/>
    </location>
</feature>
<dbReference type="EMBL" id="NSKC01000002">
    <property type="protein sequence ID" value="PAU84817.1"/>
    <property type="molecule type" value="Genomic_DNA"/>
</dbReference>
<evidence type="ECO:0000313" key="2">
    <source>
        <dbReference type="EMBL" id="PAU84817.1"/>
    </source>
</evidence>
<proteinExistence type="predicted"/>
<dbReference type="Proteomes" id="UP000218083">
    <property type="component" value="Unassembled WGS sequence"/>
</dbReference>
<reference evidence="2 3" key="1">
    <citation type="submission" date="2017-08" db="EMBL/GenBank/DDBJ databases">
        <title>The strain WRN001 was isolated from Binhai saline alkaline soil, Tianjin, China.</title>
        <authorList>
            <person name="Liu D."/>
            <person name="Zhang G."/>
        </authorList>
    </citation>
    <scope>NUCLEOTIDE SEQUENCE [LARGE SCALE GENOMIC DNA]</scope>
    <source>
        <strain evidence="2 3">WN019</strain>
    </source>
</reference>
<comment type="caution">
    <text evidence="2">The sequence shown here is derived from an EMBL/GenBank/DDBJ whole genome shotgun (WGS) entry which is preliminary data.</text>
</comment>
<sequence>MTLAQFLDRFDGADRSIVVVNRSDPDPVLNMLVDTFGEGAVNVVDGAVETSGRSGSDRDSGGDRQPGSDRDSGGDRQPGSDRDRNGDANRPDSRGGLTTREFTTDRIVDRNGEGVGPAGSETPEPGDPGPVIDVDALRRHEDVPFDGDADELENLALLVEDDEVVAGSTLGELGNAVLFVNSDLYITGSRTLDDIDLPSVISGLADTTFSLRGYPESNRQKLLLITISRFIERAAWMAGDGTLRSSFQRLSRLDDEVGTRRVYERVSSAGVDTHLYGIPDDFPRDLDAVIHGGDTRDFTDSWFVVYRPPEGPQSIDVDPGTDLKRGIEGGVGLLAVEIEPRTWRGLWTFDPDRVQSVNRYIERNL</sequence>
<evidence type="ECO:0000256" key="1">
    <source>
        <dbReference type="SAM" id="MobiDB-lite"/>
    </source>
</evidence>
<name>A0A2A2FJG5_9EURY</name>
<dbReference type="OrthoDB" id="302327at2157"/>
<feature type="region of interest" description="Disordered" evidence="1">
    <location>
        <begin position="47"/>
        <end position="133"/>
    </location>
</feature>
<dbReference type="RefSeq" id="WP_095636088.1">
    <property type="nucleotide sequence ID" value="NZ_NSKC01000002.1"/>
</dbReference>
<gene>
    <name evidence="2" type="ORF">CK500_04665</name>
</gene>
<feature type="compositionally biased region" description="Basic and acidic residues" evidence="1">
    <location>
        <begin position="102"/>
        <end position="112"/>
    </location>
</feature>
<protein>
    <recommendedName>
        <fullName evidence="4">Histidine kinase</fullName>
    </recommendedName>
</protein>
<evidence type="ECO:0000313" key="3">
    <source>
        <dbReference type="Proteomes" id="UP000218083"/>
    </source>
</evidence>
<organism evidence="2 3">
    <name type="scientific">Halorubrum salipaludis</name>
    <dbReference type="NCBI Taxonomy" id="2032630"/>
    <lineage>
        <taxon>Archaea</taxon>
        <taxon>Methanobacteriati</taxon>
        <taxon>Methanobacteriota</taxon>
        <taxon>Stenosarchaea group</taxon>
        <taxon>Halobacteria</taxon>
        <taxon>Halobacteriales</taxon>
        <taxon>Haloferacaceae</taxon>
        <taxon>Halorubrum</taxon>
    </lineage>
</organism>
<accession>A0A2A2FJG5</accession>
<dbReference type="AlphaFoldDB" id="A0A2A2FJG5"/>
<keyword evidence="3" id="KW-1185">Reference proteome</keyword>
<evidence type="ECO:0008006" key="4">
    <source>
        <dbReference type="Google" id="ProtNLM"/>
    </source>
</evidence>